<reference evidence="2" key="1">
    <citation type="submission" date="2014-12" db="EMBL/GenBank/DDBJ databases">
        <title>Insight into the proteome of Arion vulgaris.</title>
        <authorList>
            <person name="Aradska J."/>
            <person name="Bulat T."/>
            <person name="Smidak R."/>
            <person name="Sarate P."/>
            <person name="Gangsoo J."/>
            <person name="Sialana F."/>
            <person name="Bilban M."/>
            <person name="Lubec G."/>
        </authorList>
    </citation>
    <scope>NUCLEOTIDE SEQUENCE</scope>
    <source>
        <tissue evidence="2">Skin</tissue>
    </source>
</reference>
<organism evidence="2">
    <name type="scientific">Arion vulgaris</name>
    <dbReference type="NCBI Taxonomy" id="1028688"/>
    <lineage>
        <taxon>Eukaryota</taxon>
        <taxon>Metazoa</taxon>
        <taxon>Spiralia</taxon>
        <taxon>Lophotrochozoa</taxon>
        <taxon>Mollusca</taxon>
        <taxon>Gastropoda</taxon>
        <taxon>Heterobranchia</taxon>
        <taxon>Euthyneura</taxon>
        <taxon>Panpulmonata</taxon>
        <taxon>Eupulmonata</taxon>
        <taxon>Stylommatophora</taxon>
        <taxon>Helicina</taxon>
        <taxon>Arionoidea</taxon>
        <taxon>Arionidae</taxon>
        <taxon>Arion</taxon>
    </lineage>
</organism>
<accession>A0A0B6YSM6</accession>
<keyword evidence="1" id="KW-0732">Signal</keyword>
<protein>
    <submittedName>
        <fullName evidence="2">Uncharacterized protein</fullName>
    </submittedName>
</protein>
<feature type="chain" id="PRO_5002126552" evidence="1">
    <location>
        <begin position="27"/>
        <end position="69"/>
    </location>
</feature>
<sequence length="69" mass="7371">MTLQPPPTHFQLSCVLLLAQFQLASILSSIFDSTRNLISHTLISGISGKMSGSLLVGNELSNFGVRGKP</sequence>
<name>A0A0B6YSM6_9EUPU</name>
<evidence type="ECO:0000256" key="1">
    <source>
        <dbReference type="SAM" id="SignalP"/>
    </source>
</evidence>
<dbReference type="EMBL" id="HACG01011610">
    <property type="protein sequence ID" value="CEK58475.1"/>
    <property type="molecule type" value="Transcribed_RNA"/>
</dbReference>
<feature type="signal peptide" evidence="1">
    <location>
        <begin position="1"/>
        <end position="26"/>
    </location>
</feature>
<dbReference type="AlphaFoldDB" id="A0A0B6YSM6"/>
<gene>
    <name evidence="2" type="primary">ORF33222</name>
</gene>
<feature type="non-terminal residue" evidence="2">
    <location>
        <position position="69"/>
    </location>
</feature>
<proteinExistence type="predicted"/>
<evidence type="ECO:0000313" key="2">
    <source>
        <dbReference type="EMBL" id="CEK58475.1"/>
    </source>
</evidence>